<protein>
    <recommendedName>
        <fullName evidence="8">Homeobox domain-containing protein</fullName>
    </recommendedName>
</protein>
<dbReference type="SUPFAM" id="SSF46689">
    <property type="entry name" value="Homeodomain-like"/>
    <property type="match status" value="1"/>
</dbReference>
<dbReference type="InterPro" id="IPR017970">
    <property type="entry name" value="Homeobox_CS"/>
</dbReference>
<comment type="subcellular location">
    <subcellularLocation>
        <location evidence="1 6">Nucleus</location>
    </subcellularLocation>
</comment>
<dbReference type="PANTHER" id="PTHR11211:SF40">
    <property type="entry name" value="MIRROR, ISOFORM C"/>
    <property type="match status" value="1"/>
</dbReference>
<evidence type="ECO:0000256" key="4">
    <source>
        <dbReference type="ARBA" id="ARBA00023155"/>
    </source>
</evidence>
<dbReference type="AlphaFoldDB" id="A0AAE9IY68"/>
<evidence type="ECO:0000256" key="2">
    <source>
        <dbReference type="ARBA" id="ARBA00008446"/>
    </source>
</evidence>
<evidence type="ECO:0000256" key="1">
    <source>
        <dbReference type="ARBA" id="ARBA00004123"/>
    </source>
</evidence>
<dbReference type="CDD" id="cd00086">
    <property type="entry name" value="homeodomain"/>
    <property type="match status" value="1"/>
</dbReference>
<feature type="compositionally biased region" description="Acidic residues" evidence="7">
    <location>
        <begin position="42"/>
        <end position="52"/>
    </location>
</feature>
<organism evidence="9 10">
    <name type="scientific">Caenorhabditis briggsae</name>
    <dbReference type="NCBI Taxonomy" id="6238"/>
    <lineage>
        <taxon>Eukaryota</taxon>
        <taxon>Metazoa</taxon>
        <taxon>Ecdysozoa</taxon>
        <taxon>Nematoda</taxon>
        <taxon>Chromadorea</taxon>
        <taxon>Rhabditida</taxon>
        <taxon>Rhabditina</taxon>
        <taxon>Rhabditomorpha</taxon>
        <taxon>Rhabditoidea</taxon>
        <taxon>Rhabditidae</taxon>
        <taxon>Peloderinae</taxon>
        <taxon>Caenorhabditis</taxon>
    </lineage>
</organism>
<evidence type="ECO:0000256" key="7">
    <source>
        <dbReference type="SAM" id="MobiDB-lite"/>
    </source>
</evidence>
<gene>
    <name evidence="9" type="ORF">L3Y34_014939</name>
</gene>
<keyword evidence="3 6" id="KW-0238">DNA-binding</keyword>
<keyword evidence="5 6" id="KW-0539">Nucleus</keyword>
<dbReference type="PROSITE" id="PS50071">
    <property type="entry name" value="HOMEOBOX_2"/>
    <property type="match status" value="1"/>
</dbReference>
<comment type="similarity">
    <text evidence="2">Belongs to the TALE/IRO homeobox family.</text>
</comment>
<dbReference type="EMBL" id="CP090891">
    <property type="protein sequence ID" value="ULU11077.1"/>
    <property type="molecule type" value="Genomic_DNA"/>
</dbReference>
<dbReference type="InterPro" id="IPR001356">
    <property type="entry name" value="HD"/>
</dbReference>
<dbReference type="GO" id="GO:0003677">
    <property type="term" value="F:DNA binding"/>
    <property type="evidence" value="ECO:0007669"/>
    <property type="project" value="UniProtKB-UniRule"/>
</dbReference>
<dbReference type="GO" id="GO:0000981">
    <property type="term" value="F:DNA-binding transcription factor activity, RNA polymerase II-specific"/>
    <property type="evidence" value="ECO:0007669"/>
    <property type="project" value="InterPro"/>
</dbReference>
<sequence>MLAVGTGMTLTQVSTWFANARRRLKKENKMTWSPQNRRGDGCDDDEDEDDDDMNRPSSSTSINSERKGESLFGKPHLASPTPSGGSGGSDDLQTPKKEQNSPIPDDSESPKRKPKMWSIADVTTSDDDSSKKDSPPSSDENMTSNSLLIQSAMKKQMEMFSRIDPNIFRMNPFMFQLIAQQAAQSQQISLLPSQTTPPNEAGEQVKVSRSEFASGDVDTIPTVFPNVISSVPPRVETPAY</sequence>
<feature type="region of interest" description="Disordered" evidence="7">
    <location>
        <begin position="22"/>
        <end position="145"/>
    </location>
</feature>
<dbReference type="GO" id="GO:0005634">
    <property type="term" value="C:nucleus"/>
    <property type="evidence" value="ECO:0007669"/>
    <property type="project" value="UniProtKB-SubCell"/>
</dbReference>
<keyword evidence="4 6" id="KW-0371">Homeobox</keyword>
<dbReference type="Gene3D" id="1.10.10.60">
    <property type="entry name" value="Homeodomain-like"/>
    <property type="match status" value="1"/>
</dbReference>
<evidence type="ECO:0000313" key="9">
    <source>
        <dbReference type="EMBL" id="ULU11077.1"/>
    </source>
</evidence>
<evidence type="ECO:0000256" key="5">
    <source>
        <dbReference type="ARBA" id="ARBA00023242"/>
    </source>
</evidence>
<reference evidence="9 10" key="1">
    <citation type="submission" date="2022-05" db="EMBL/GenBank/DDBJ databases">
        <title>Chromosome-level reference genomes for two strains of Caenorhabditis briggsae: an improved platform for comparative genomics.</title>
        <authorList>
            <person name="Stevens L."/>
            <person name="Andersen E.C."/>
        </authorList>
    </citation>
    <scope>NUCLEOTIDE SEQUENCE [LARGE SCALE GENOMIC DNA]</scope>
    <source>
        <strain evidence="9">QX1410_ONT</strain>
        <tissue evidence="9">Whole-organism</tissue>
    </source>
</reference>
<name>A0AAE9IY68_CAEBR</name>
<dbReference type="InterPro" id="IPR008422">
    <property type="entry name" value="KN_HD"/>
</dbReference>
<feature type="DNA-binding region" description="Homeobox" evidence="6">
    <location>
        <begin position="3"/>
        <end position="28"/>
    </location>
</feature>
<evidence type="ECO:0000313" key="10">
    <source>
        <dbReference type="Proteomes" id="UP000827892"/>
    </source>
</evidence>
<dbReference type="PROSITE" id="PS00027">
    <property type="entry name" value="HOMEOBOX_1"/>
    <property type="match status" value="1"/>
</dbReference>
<feature type="domain" description="Homeobox" evidence="8">
    <location>
        <begin position="1"/>
        <end position="27"/>
    </location>
</feature>
<proteinExistence type="inferred from homology"/>
<evidence type="ECO:0000256" key="3">
    <source>
        <dbReference type="ARBA" id="ARBA00023125"/>
    </source>
</evidence>
<dbReference type="Proteomes" id="UP000827892">
    <property type="component" value="Chromosome I"/>
</dbReference>
<dbReference type="SMART" id="SM00548">
    <property type="entry name" value="IRO"/>
    <property type="match status" value="1"/>
</dbReference>
<dbReference type="Pfam" id="PF05920">
    <property type="entry name" value="Homeobox_KN"/>
    <property type="match status" value="1"/>
</dbReference>
<evidence type="ECO:0000256" key="6">
    <source>
        <dbReference type="PROSITE-ProRule" id="PRU00108"/>
    </source>
</evidence>
<evidence type="ECO:0000259" key="8">
    <source>
        <dbReference type="PROSITE" id="PS50071"/>
    </source>
</evidence>
<dbReference type="PANTHER" id="PTHR11211">
    <property type="entry name" value="IROQUOIS-CLASS HOMEODOMAIN PROTEIN IRX"/>
    <property type="match status" value="1"/>
</dbReference>
<dbReference type="InterPro" id="IPR009057">
    <property type="entry name" value="Homeodomain-like_sf"/>
</dbReference>
<accession>A0AAE9IY68</accession>
<dbReference type="InterPro" id="IPR003893">
    <property type="entry name" value="Iroquois_homeo"/>
</dbReference>